<dbReference type="Proteomes" id="UP000320244">
    <property type="component" value="Unassembled WGS sequence"/>
</dbReference>
<dbReference type="EMBL" id="VCQV01000101">
    <property type="protein sequence ID" value="TWP32004.1"/>
    <property type="molecule type" value="Genomic_DNA"/>
</dbReference>
<keyword evidence="2" id="KW-1185">Reference proteome</keyword>
<accession>A0A563DQM6</accession>
<comment type="caution">
    <text evidence="1">The sequence shown here is derived from an EMBL/GenBank/DDBJ whole genome shotgun (WGS) entry which is preliminary data.</text>
</comment>
<dbReference type="InterPro" id="IPR049343">
    <property type="entry name" value="Transposase_29"/>
</dbReference>
<sequence>MAARHLNPTRTTAQVGAEADPDPAAVLYVDGHVRAYHGKRKLAKTHMSRLKFPAPATVETWISDAAGDPVMVVMSGARRVAGRGATPPAARPAGPDRG</sequence>
<protein>
    <submittedName>
        <fullName evidence="1">Uncharacterized protein</fullName>
    </submittedName>
</protein>
<evidence type="ECO:0000313" key="1">
    <source>
        <dbReference type="EMBL" id="TWP32004.1"/>
    </source>
</evidence>
<dbReference type="RefSeq" id="WP_146321531.1">
    <property type="nucleotide sequence ID" value="NZ_VCQV01000101.1"/>
</dbReference>
<evidence type="ECO:0000313" key="2">
    <source>
        <dbReference type="Proteomes" id="UP000320244"/>
    </source>
</evidence>
<organism evidence="1 2">
    <name type="scientific">Leekyejoonella antrihumi</name>
    <dbReference type="NCBI Taxonomy" id="1660198"/>
    <lineage>
        <taxon>Bacteria</taxon>
        <taxon>Bacillati</taxon>
        <taxon>Actinomycetota</taxon>
        <taxon>Actinomycetes</taxon>
        <taxon>Micrococcales</taxon>
        <taxon>Dermacoccaceae</taxon>
        <taxon>Leekyejoonella</taxon>
    </lineage>
</organism>
<reference evidence="1 2" key="2">
    <citation type="submission" date="2019-08" db="EMBL/GenBank/DDBJ databases">
        <title>Jejuicoccus antrihumi gen. nov., sp. nov., a new member of the family Dermacoccaceae isolated from a cave.</title>
        <authorList>
            <person name="Schumann P."/>
            <person name="Kim I.S."/>
        </authorList>
    </citation>
    <scope>NUCLEOTIDE SEQUENCE [LARGE SCALE GENOMIC DNA]</scope>
    <source>
        <strain evidence="1 2">C5-26</strain>
    </source>
</reference>
<reference evidence="1 2" key="1">
    <citation type="submission" date="2019-05" db="EMBL/GenBank/DDBJ databases">
        <authorList>
            <person name="Lee S.D."/>
        </authorList>
    </citation>
    <scope>NUCLEOTIDE SEQUENCE [LARGE SCALE GENOMIC DNA]</scope>
    <source>
        <strain evidence="1 2">C5-26</strain>
    </source>
</reference>
<name>A0A563DQM6_9MICO</name>
<dbReference type="Pfam" id="PF21804">
    <property type="entry name" value="Transposase_29"/>
    <property type="match status" value="1"/>
</dbReference>
<proteinExistence type="predicted"/>
<gene>
    <name evidence="1" type="ORF">FGL98_24840</name>
</gene>
<dbReference type="AlphaFoldDB" id="A0A563DQM6"/>